<evidence type="ECO:0000313" key="1">
    <source>
        <dbReference type="EMBL" id="KAH6940506.1"/>
    </source>
</evidence>
<gene>
    <name evidence="1" type="ORF">HPB50_000527</name>
</gene>
<reference evidence="1" key="1">
    <citation type="submission" date="2020-05" db="EMBL/GenBank/DDBJ databases">
        <title>Large-scale comparative analyses of tick genomes elucidate their genetic diversity and vector capacities.</title>
        <authorList>
            <person name="Jia N."/>
            <person name="Wang J."/>
            <person name="Shi W."/>
            <person name="Du L."/>
            <person name="Sun Y."/>
            <person name="Zhan W."/>
            <person name="Jiang J."/>
            <person name="Wang Q."/>
            <person name="Zhang B."/>
            <person name="Ji P."/>
            <person name="Sakyi L.B."/>
            <person name="Cui X."/>
            <person name="Yuan T."/>
            <person name="Jiang B."/>
            <person name="Yang W."/>
            <person name="Lam T.T.-Y."/>
            <person name="Chang Q."/>
            <person name="Ding S."/>
            <person name="Wang X."/>
            <person name="Zhu J."/>
            <person name="Ruan X."/>
            <person name="Zhao L."/>
            <person name="Wei J."/>
            <person name="Que T."/>
            <person name="Du C."/>
            <person name="Cheng J."/>
            <person name="Dai P."/>
            <person name="Han X."/>
            <person name="Huang E."/>
            <person name="Gao Y."/>
            <person name="Liu J."/>
            <person name="Shao H."/>
            <person name="Ye R."/>
            <person name="Li L."/>
            <person name="Wei W."/>
            <person name="Wang X."/>
            <person name="Wang C."/>
            <person name="Yang T."/>
            <person name="Huo Q."/>
            <person name="Li W."/>
            <person name="Guo W."/>
            <person name="Chen H."/>
            <person name="Zhou L."/>
            <person name="Ni X."/>
            <person name="Tian J."/>
            <person name="Zhou Y."/>
            <person name="Sheng Y."/>
            <person name="Liu T."/>
            <person name="Pan Y."/>
            <person name="Xia L."/>
            <person name="Li J."/>
            <person name="Zhao F."/>
            <person name="Cao W."/>
        </authorList>
    </citation>
    <scope>NUCLEOTIDE SEQUENCE</scope>
    <source>
        <strain evidence="1">Hyas-2018</strain>
    </source>
</reference>
<name>A0ACB7T305_HYAAI</name>
<evidence type="ECO:0000313" key="2">
    <source>
        <dbReference type="Proteomes" id="UP000821845"/>
    </source>
</evidence>
<organism evidence="1 2">
    <name type="scientific">Hyalomma asiaticum</name>
    <name type="common">Tick</name>
    <dbReference type="NCBI Taxonomy" id="266040"/>
    <lineage>
        <taxon>Eukaryota</taxon>
        <taxon>Metazoa</taxon>
        <taxon>Ecdysozoa</taxon>
        <taxon>Arthropoda</taxon>
        <taxon>Chelicerata</taxon>
        <taxon>Arachnida</taxon>
        <taxon>Acari</taxon>
        <taxon>Parasitiformes</taxon>
        <taxon>Ixodida</taxon>
        <taxon>Ixodoidea</taxon>
        <taxon>Ixodidae</taxon>
        <taxon>Hyalomminae</taxon>
        <taxon>Hyalomma</taxon>
    </lineage>
</organism>
<sequence length="120" mass="13028">MSDERNPLDEVGSGVAKTRSSLQLEEAKANRRASCHCLRWTQENLLAIYAAGNIGCCIFATGDAALRSIGMQAAGPDSPVGLSLSTYARNWILGEIMRLCSADGNTIRRDSHPSVLYRRT</sequence>
<dbReference type="Proteomes" id="UP000821845">
    <property type="component" value="Chromosome 11"/>
</dbReference>
<proteinExistence type="predicted"/>
<comment type="caution">
    <text evidence="1">The sequence shown here is derived from an EMBL/GenBank/DDBJ whole genome shotgun (WGS) entry which is preliminary data.</text>
</comment>
<dbReference type="EMBL" id="CM023491">
    <property type="protein sequence ID" value="KAH6940506.1"/>
    <property type="molecule type" value="Genomic_DNA"/>
</dbReference>
<protein>
    <submittedName>
        <fullName evidence="1">Uncharacterized protein</fullName>
    </submittedName>
</protein>
<keyword evidence="2" id="KW-1185">Reference proteome</keyword>
<accession>A0ACB7T305</accession>